<comment type="similarity">
    <text evidence="3 11">Belongs to the iron-sulfur dependent L-serine dehydratase family.</text>
</comment>
<dbReference type="InterPro" id="IPR005131">
    <property type="entry name" value="Ser_deHydtase_bsu"/>
</dbReference>
<keyword evidence="15" id="KW-1185">Reference proteome</keyword>
<evidence type="ECO:0000256" key="5">
    <source>
        <dbReference type="ARBA" id="ARBA00022485"/>
    </source>
</evidence>
<comment type="pathway">
    <text evidence="2">Carbohydrate biosynthesis; gluconeogenesis.</text>
</comment>
<comment type="catalytic activity">
    <reaction evidence="10 11">
        <text>L-serine = pyruvate + NH4(+)</text>
        <dbReference type="Rhea" id="RHEA:19169"/>
        <dbReference type="ChEBI" id="CHEBI:15361"/>
        <dbReference type="ChEBI" id="CHEBI:28938"/>
        <dbReference type="ChEBI" id="CHEBI:33384"/>
        <dbReference type="EC" id="4.3.1.17"/>
    </reaction>
</comment>
<dbReference type="PANTHER" id="PTHR30182:SF1">
    <property type="entry name" value="L-SERINE DEHYDRATASE 1"/>
    <property type="match status" value="1"/>
</dbReference>
<dbReference type="GO" id="GO:0046872">
    <property type="term" value="F:metal ion binding"/>
    <property type="evidence" value="ECO:0007669"/>
    <property type="project" value="UniProtKB-KW"/>
</dbReference>
<dbReference type="OrthoDB" id="9805537at2"/>
<evidence type="ECO:0000313" key="14">
    <source>
        <dbReference type="EMBL" id="SDL47295.1"/>
    </source>
</evidence>
<evidence type="ECO:0000259" key="12">
    <source>
        <dbReference type="Pfam" id="PF03313"/>
    </source>
</evidence>
<evidence type="ECO:0000256" key="11">
    <source>
        <dbReference type="RuleBase" id="RU366059"/>
    </source>
</evidence>
<evidence type="ECO:0000259" key="13">
    <source>
        <dbReference type="Pfam" id="PF03315"/>
    </source>
</evidence>
<dbReference type="EC" id="4.3.1.17" evidence="11"/>
<dbReference type="AlphaFoldDB" id="A0A1G9KCZ4"/>
<dbReference type="GO" id="GO:0051539">
    <property type="term" value="F:4 iron, 4 sulfur cluster binding"/>
    <property type="evidence" value="ECO:0007669"/>
    <property type="project" value="UniProtKB-UniRule"/>
</dbReference>
<dbReference type="EMBL" id="FNGA01000005">
    <property type="protein sequence ID" value="SDL47295.1"/>
    <property type="molecule type" value="Genomic_DNA"/>
</dbReference>
<dbReference type="SUPFAM" id="SSF143548">
    <property type="entry name" value="Serine metabolism enzymes domain"/>
    <property type="match status" value="1"/>
</dbReference>
<evidence type="ECO:0000256" key="7">
    <source>
        <dbReference type="ARBA" id="ARBA00023004"/>
    </source>
</evidence>
<dbReference type="GO" id="GO:0003941">
    <property type="term" value="F:L-serine ammonia-lyase activity"/>
    <property type="evidence" value="ECO:0007669"/>
    <property type="project" value="UniProtKB-UniRule"/>
</dbReference>
<evidence type="ECO:0000256" key="9">
    <source>
        <dbReference type="ARBA" id="ARBA00023239"/>
    </source>
</evidence>
<dbReference type="GO" id="GO:0006094">
    <property type="term" value="P:gluconeogenesis"/>
    <property type="evidence" value="ECO:0007669"/>
    <property type="project" value="UniProtKB-KW"/>
</dbReference>
<keyword evidence="7 11" id="KW-0408">Iron</keyword>
<dbReference type="InterPro" id="IPR029009">
    <property type="entry name" value="ASB_dom_sf"/>
</dbReference>
<gene>
    <name evidence="14" type="ORF">SAMN05660337_3025</name>
</gene>
<dbReference type="Gene3D" id="3.30.1330.90">
    <property type="entry name" value="D-3-phosphoglycerate dehydrogenase, domain 3"/>
    <property type="match status" value="1"/>
</dbReference>
<dbReference type="InterPro" id="IPR051318">
    <property type="entry name" value="Fe-S_L-Ser"/>
</dbReference>
<reference evidence="15" key="1">
    <citation type="submission" date="2016-10" db="EMBL/GenBank/DDBJ databases">
        <authorList>
            <person name="Varghese N."/>
            <person name="Submissions S."/>
        </authorList>
    </citation>
    <scope>NUCLEOTIDE SEQUENCE [LARGE SCALE GENOMIC DNA]</scope>
    <source>
        <strain evidence="15">DSM 16995</strain>
    </source>
</reference>
<dbReference type="NCBIfam" id="TIGR00720">
    <property type="entry name" value="sda_mono"/>
    <property type="match status" value="1"/>
</dbReference>
<keyword evidence="9 11" id="KW-0456">Lyase</keyword>
<evidence type="ECO:0000256" key="3">
    <source>
        <dbReference type="ARBA" id="ARBA00008636"/>
    </source>
</evidence>
<evidence type="ECO:0000256" key="1">
    <source>
        <dbReference type="ARBA" id="ARBA00001966"/>
    </source>
</evidence>
<dbReference type="PANTHER" id="PTHR30182">
    <property type="entry name" value="L-SERINE DEHYDRATASE"/>
    <property type="match status" value="1"/>
</dbReference>
<feature type="domain" description="Serine dehydratase beta chain" evidence="13">
    <location>
        <begin position="7"/>
        <end position="154"/>
    </location>
</feature>
<evidence type="ECO:0000256" key="8">
    <source>
        <dbReference type="ARBA" id="ARBA00023014"/>
    </source>
</evidence>
<accession>A0A1G9KCZ4</accession>
<name>A0A1G9KCZ4_9BACT</name>
<evidence type="ECO:0000256" key="4">
    <source>
        <dbReference type="ARBA" id="ARBA00022432"/>
    </source>
</evidence>
<comment type="cofactor">
    <cofactor evidence="1 11">
        <name>[4Fe-4S] cluster</name>
        <dbReference type="ChEBI" id="CHEBI:49883"/>
    </cofactor>
</comment>
<keyword evidence="4 11" id="KW-0312">Gluconeogenesis</keyword>
<dbReference type="STRING" id="246191.SAMN05660337_3025"/>
<organism evidence="14 15">
    <name type="scientific">Maridesulfovibrio ferrireducens</name>
    <dbReference type="NCBI Taxonomy" id="246191"/>
    <lineage>
        <taxon>Bacteria</taxon>
        <taxon>Pseudomonadati</taxon>
        <taxon>Thermodesulfobacteriota</taxon>
        <taxon>Desulfovibrionia</taxon>
        <taxon>Desulfovibrionales</taxon>
        <taxon>Desulfovibrionaceae</taxon>
        <taxon>Maridesulfovibrio</taxon>
    </lineage>
</organism>
<keyword evidence="6 11" id="KW-0479">Metal-binding</keyword>
<evidence type="ECO:0000313" key="15">
    <source>
        <dbReference type="Proteomes" id="UP000199053"/>
    </source>
</evidence>
<proteinExistence type="inferred from homology"/>
<dbReference type="Pfam" id="PF03313">
    <property type="entry name" value="SDH_alpha"/>
    <property type="match status" value="1"/>
</dbReference>
<dbReference type="InterPro" id="IPR004644">
    <property type="entry name" value="Fe-S_L-Ser_mono"/>
</dbReference>
<dbReference type="Pfam" id="PF03315">
    <property type="entry name" value="SDH_beta"/>
    <property type="match status" value="1"/>
</dbReference>
<sequence>MTAITTSVFELFKIGPGPSSSHTIGPMKAGFNFNESVKDIQLKKDPTSIEVRLYGSLSATGKGHGTDRAVIAGLLGNSPDAVDCDFLDSLADGTEHQFKSGKISLPLSIKNIIFAEVKNDFPYSNTLLIRLKNGEEILFEQEYYSIGGGFIKWKGQKPALTRAPIYKYGNMEELKKILTDTEKRLHEVILENEKAITETSEEDVLAKIDNLLDIMKKAVDKGLAATGVLPGTLGLHRKAKTLITSTPKGYEDPSKFLIRLNAYAFAASEENAAGHIVVTAPTSGSAGVIPAVVYALEEDAGVSRNMVRRGMLAAAAVGFIAKHNASIAGAEVGCQGEIGVASSMAAALITYAAGFKFWRTENAAETALEHHLGMTCDPVGGYVQIPCIERNAMGAVKAYNAFLIATVENRKFHKVTLDETIAAMAQTGKDMSSKYKETSEAGLAVSVPNC</sequence>
<dbReference type="Proteomes" id="UP000199053">
    <property type="component" value="Unassembled WGS sequence"/>
</dbReference>
<protein>
    <recommendedName>
        <fullName evidence="11">L-serine dehydratase</fullName>
        <ecNumber evidence="11">4.3.1.17</ecNumber>
    </recommendedName>
</protein>
<evidence type="ECO:0000256" key="6">
    <source>
        <dbReference type="ARBA" id="ARBA00022723"/>
    </source>
</evidence>
<keyword evidence="8 11" id="KW-0411">Iron-sulfur</keyword>
<dbReference type="RefSeq" id="WP_092162593.1">
    <property type="nucleotide sequence ID" value="NZ_FNGA01000005.1"/>
</dbReference>
<evidence type="ECO:0000256" key="10">
    <source>
        <dbReference type="ARBA" id="ARBA00049406"/>
    </source>
</evidence>
<keyword evidence="5 11" id="KW-0004">4Fe-4S</keyword>
<feature type="domain" description="Serine dehydratase-like alpha subunit" evidence="12">
    <location>
        <begin position="182"/>
        <end position="444"/>
    </location>
</feature>
<dbReference type="InterPro" id="IPR005130">
    <property type="entry name" value="Ser_deHydtase-like_asu"/>
</dbReference>
<evidence type="ECO:0000256" key="2">
    <source>
        <dbReference type="ARBA" id="ARBA00004742"/>
    </source>
</evidence>